<evidence type="ECO:0000313" key="3">
    <source>
        <dbReference type="RefSeq" id="XP_030049429.1"/>
    </source>
</evidence>
<dbReference type="GeneID" id="115463237"/>
<evidence type="ECO:0000313" key="1">
    <source>
        <dbReference type="Proteomes" id="UP000515156"/>
    </source>
</evidence>
<keyword evidence="1" id="KW-1185">Reference proteome</keyword>
<dbReference type="PANTHER" id="PTHR35247">
    <property type="entry name" value="TESTIS-EXPRESSED PROTEIN 43"/>
    <property type="match status" value="1"/>
</dbReference>
<dbReference type="Pfam" id="PF14983">
    <property type="entry name" value="SPMIP10-like"/>
    <property type="match status" value="1"/>
</dbReference>
<dbReference type="RefSeq" id="XP_030049429.1">
    <property type="nucleotide sequence ID" value="XM_030193569.1"/>
</dbReference>
<dbReference type="CTD" id="389320"/>
<accession>A0A6P7XGN6</accession>
<dbReference type="AlphaFoldDB" id="A0A6P7XGN6"/>
<dbReference type="OrthoDB" id="9972026at2759"/>
<name>A0A6P7XGN6_9AMPH</name>
<dbReference type="PANTHER" id="PTHR35247:SF1">
    <property type="entry name" value="TESTIS-EXPRESSED PROTEIN 43"/>
    <property type="match status" value="1"/>
</dbReference>
<proteinExistence type="predicted"/>
<gene>
    <name evidence="2 3" type="primary">TEX43</name>
</gene>
<organism evidence="1 3">
    <name type="scientific">Microcaecilia unicolor</name>
    <dbReference type="NCBI Taxonomy" id="1415580"/>
    <lineage>
        <taxon>Eukaryota</taxon>
        <taxon>Metazoa</taxon>
        <taxon>Chordata</taxon>
        <taxon>Craniata</taxon>
        <taxon>Vertebrata</taxon>
        <taxon>Euteleostomi</taxon>
        <taxon>Amphibia</taxon>
        <taxon>Gymnophiona</taxon>
        <taxon>Siphonopidae</taxon>
        <taxon>Microcaecilia</taxon>
    </lineage>
</organism>
<dbReference type="RefSeq" id="XP_030049428.1">
    <property type="nucleotide sequence ID" value="XM_030193568.1"/>
</dbReference>
<dbReference type="Proteomes" id="UP000515156">
    <property type="component" value="Chromosome 2"/>
</dbReference>
<evidence type="ECO:0000313" key="2">
    <source>
        <dbReference type="RefSeq" id="XP_030049428.1"/>
    </source>
</evidence>
<dbReference type="KEGG" id="muo:115463237"/>
<dbReference type="InterPro" id="IPR027965">
    <property type="entry name" value="SPMIP10"/>
</dbReference>
<reference evidence="2 3" key="1">
    <citation type="submission" date="2025-04" db="UniProtKB">
        <authorList>
            <consortium name="RefSeq"/>
        </authorList>
    </citation>
    <scope>IDENTIFICATION</scope>
</reference>
<protein>
    <submittedName>
        <fullName evidence="2 3">Testis-expressed protein 43</fullName>
    </submittedName>
</protein>
<sequence length="123" mass="14761">MVTVATNTDLQGYVHTHVPIWSQRHPMIPKRYVMPWKQDMENRKLLFKIADHTQLHKGPEEESLYLENKERLCHVEDRESVMKKRSKHHISVMDIPFHSHFSRHRSSLVSWKCRLERPTSQLP</sequence>